<comment type="caution">
    <text evidence="2">The sequence shown here is derived from an EMBL/GenBank/DDBJ whole genome shotgun (WGS) entry which is preliminary data.</text>
</comment>
<evidence type="ECO:0000259" key="1">
    <source>
        <dbReference type="Pfam" id="PF06985"/>
    </source>
</evidence>
<dbReference type="Proteomes" id="UP000572817">
    <property type="component" value="Unassembled WGS sequence"/>
</dbReference>
<dbReference type="InterPro" id="IPR010730">
    <property type="entry name" value="HET"/>
</dbReference>
<gene>
    <name evidence="2" type="ORF">GTA08_BOTSDO05955</name>
</gene>
<proteinExistence type="predicted"/>
<dbReference type="OrthoDB" id="2958217at2759"/>
<evidence type="ECO:0000313" key="3">
    <source>
        <dbReference type="Proteomes" id="UP000572817"/>
    </source>
</evidence>
<reference evidence="2" key="1">
    <citation type="submission" date="2020-04" db="EMBL/GenBank/DDBJ databases">
        <title>Genome Assembly and Annotation of Botryosphaeria dothidea sdau 11-99, a Latent Pathogen of Apple Fruit Ring Rot in China.</title>
        <authorList>
            <person name="Yu C."/>
            <person name="Diao Y."/>
            <person name="Lu Q."/>
            <person name="Zhao J."/>
            <person name="Cui S."/>
            <person name="Peng C."/>
            <person name="He B."/>
            <person name="Liu H."/>
        </authorList>
    </citation>
    <scope>NUCLEOTIDE SEQUENCE [LARGE SCALE GENOMIC DNA]</scope>
    <source>
        <strain evidence="2">Sdau11-99</strain>
    </source>
</reference>
<name>A0A8H4ISA3_9PEZI</name>
<evidence type="ECO:0000313" key="2">
    <source>
        <dbReference type="EMBL" id="KAF4306301.1"/>
    </source>
</evidence>
<dbReference type="Pfam" id="PF06985">
    <property type="entry name" value="HET"/>
    <property type="match status" value="1"/>
</dbReference>
<dbReference type="PANTHER" id="PTHR33112:SF16">
    <property type="entry name" value="HETEROKARYON INCOMPATIBILITY DOMAIN-CONTAINING PROTEIN"/>
    <property type="match status" value="1"/>
</dbReference>
<protein>
    <recommendedName>
        <fullName evidence="1">Heterokaryon incompatibility domain-containing protein</fullName>
    </recommendedName>
</protein>
<dbReference type="PANTHER" id="PTHR33112">
    <property type="entry name" value="DOMAIN PROTEIN, PUTATIVE-RELATED"/>
    <property type="match status" value="1"/>
</dbReference>
<organism evidence="2 3">
    <name type="scientific">Botryosphaeria dothidea</name>
    <dbReference type="NCBI Taxonomy" id="55169"/>
    <lineage>
        <taxon>Eukaryota</taxon>
        <taxon>Fungi</taxon>
        <taxon>Dikarya</taxon>
        <taxon>Ascomycota</taxon>
        <taxon>Pezizomycotina</taxon>
        <taxon>Dothideomycetes</taxon>
        <taxon>Dothideomycetes incertae sedis</taxon>
        <taxon>Botryosphaeriales</taxon>
        <taxon>Botryosphaeriaceae</taxon>
        <taxon>Botryosphaeria</taxon>
    </lineage>
</organism>
<dbReference type="AlphaFoldDB" id="A0A8H4ISA3"/>
<dbReference type="EMBL" id="WWBZ02000033">
    <property type="protein sequence ID" value="KAF4306301.1"/>
    <property type="molecule type" value="Genomic_DNA"/>
</dbReference>
<sequence length="226" mass="25486">MSAENEFRQIRLCARLNFRDVALGNSKAPCLSRDDGFMDFADCVPHHDGLEEVIECARPRPMGFHWPDDDDDGWYIDAKALVDREPRLRRCVLLMAPRYQYPFYETTNSAGVALWLIEEDRDLQMDMPLGFAKFSFRRGMFTPGLAAPGGIQYLWVGALCIIQDSVDDWTHEAGSMNDVYSNAAVALFAKTAASAAERFLGERIIKPTQYLMPPSTKKTTCGFSSH</sequence>
<keyword evidence="3" id="KW-1185">Reference proteome</keyword>
<accession>A0A8H4ISA3</accession>
<feature type="domain" description="Heterokaryon incompatibility" evidence="1">
    <location>
        <begin position="150"/>
        <end position="206"/>
    </location>
</feature>